<dbReference type="EMBL" id="VIKU02000002">
    <property type="protein sequence ID" value="NHF59799.1"/>
    <property type="molecule type" value="Genomic_DNA"/>
</dbReference>
<accession>A0A967ATM7</accession>
<dbReference type="RefSeq" id="WP_152574283.1">
    <property type="nucleotide sequence ID" value="NZ_VIKU02000002.1"/>
</dbReference>
<organism evidence="3 4">
    <name type="scientific">Pelagihabitans pacificus</name>
    <dbReference type="NCBI Taxonomy" id="2696054"/>
    <lineage>
        <taxon>Bacteria</taxon>
        <taxon>Pseudomonadati</taxon>
        <taxon>Bacteroidota</taxon>
        <taxon>Flavobacteriia</taxon>
        <taxon>Flavobacteriales</taxon>
        <taxon>Flavobacteriaceae</taxon>
        <taxon>Pelagihabitans</taxon>
    </lineage>
</organism>
<evidence type="ECO:0000313" key="3">
    <source>
        <dbReference type="EMBL" id="NHF59799.1"/>
    </source>
</evidence>
<dbReference type="Proteomes" id="UP000707206">
    <property type="component" value="Unassembled WGS sequence"/>
</dbReference>
<protein>
    <submittedName>
        <fullName evidence="3">T9SS type A sorting domain-containing protein</fullName>
    </submittedName>
</protein>
<evidence type="ECO:0000313" key="4">
    <source>
        <dbReference type="Proteomes" id="UP000707206"/>
    </source>
</evidence>
<proteinExistence type="predicted"/>
<name>A0A967ATM7_9FLAO</name>
<reference evidence="3" key="1">
    <citation type="submission" date="2019-07" db="EMBL/GenBank/DDBJ databases">
        <authorList>
            <person name="De-Chao Zhang Q."/>
        </authorList>
    </citation>
    <scope>NUCLEOTIDE SEQUENCE</scope>
    <source>
        <strain evidence="3">TP-CH-4</strain>
    </source>
</reference>
<feature type="non-terminal residue" evidence="3">
    <location>
        <position position="1"/>
    </location>
</feature>
<feature type="domain" description="Secretion system C-terminal sorting" evidence="2">
    <location>
        <begin position="72"/>
        <end position="141"/>
    </location>
</feature>
<gene>
    <name evidence="3" type="ORF">FK220_010645</name>
</gene>
<dbReference type="InterPro" id="IPR026444">
    <property type="entry name" value="Secre_tail"/>
</dbReference>
<comment type="caution">
    <text evidence="3">The sequence shown here is derived from an EMBL/GenBank/DDBJ whole genome shotgun (WGS) entry which is preliminary data.</text>
</comment>
<reference evidence="3" key="2">
    <citation type="submission" date="2020-03" db="EMBL/GenBank/DDBJ databases">
        <title>Flavobacteriaceae bacterium strain TP-CH-4, a member of the family Flavobacteriaceae isolated from a deep-sea seamount.</title>
        <authorList>
            <person name="Zhang D.-C."/>
        </authorList>
    </citation>
    <scope>NUCLEOTIDE SEQUENCE</scope>
    <source>
        <strain evidence="3">TP-CH-4</strain>
    </source>
</reference>
<evidence type="ECO:0000259" key="2">
    <source>
        <dbReference type="Pfam" id="PF18962"/>
    </source>
</evidence>
<dbReference type="Pfam" id="PF18962">
    <property type="entry name" value="Por_Secre_tail"/>
    <property type="match status" value="1"/>
</dbReference>
<keyword evidence="1" id="KW-0732">Signal</keyword>
<dbReference type="AlphaFoldDB" id="A0A967ATM7"/>
<keyword evidence="4" id="KW-1185">Reference proteome</keyword>
<evidence type="ECO:0000256" key="1">
    <source>
        <dbReference type="ARBA" id="ARBA00022729"/>
    </source>
</evidence>
<dbReference type="NCBIfam" id="TIGR04183">
    <property type="entry name" value="Por_Secre_tail"/>
    <property type="match status" value="1"/>
</dbReference>
<sequence>FSIPVGEYFTGSYNNMVFSADKDSGGSSQESFFRNIVLTDSGGSLVGRGLGETNFESSSDANLSPTTKTISVFPNPTSGTLQLDLNNFMGQSLEVNVLSTSQQRLMTHQFGKNHASIELLDISRLTDGIYYLVFESSGNLAHRTVVLKK</sequence>